<organism evidence="6 7">
    <name type="scientific">Cereibacter sphaeroides</name>
    <name type="common">Rhodobacter sphaeroides</name>
    <dbReference type="NCBI Taxonomy" id="1063"/>
    <lineage>
        <taxon>Bacteria</taxon>
        <taxon>Pseudomonadati</taxon>
        <taxon>Pseudomonadota</taxon>
        <taxon>Alphaproteobacteria</taxon>
        <taxon>Rhodobacterales</taxon>
        <taxon>Paracoccaceae</taxon>
        <taxon>Cereibacter</taxon>
    </lineage>
</organism>
<evidence type="ECO:0000256" key="2">
    <source>
        <dbReference type="ARBA" id="ARBA00023125"/>
    </source>
</evidence>
<dbReference type="GO" id="GO:0003700">
    <property type="term" value="F:DNA-binding transcription factor activity"/>
    <property type="evidence" value="ECO:0007669"/>
    <property type="project" value="TreeGrafter"/>
</dbReference>
<dbReference type="GO" id="GO:0003677">
    <property type="term" value="F:DNA binding"/>
    <property type="evidence" value="ECO:0007669"/>
    <property type="project" value="UniProtKB-KW"/>
</dbReference>
<dbReference type="SUPFAM" id="SSF46785">
    <property type="entry name" value="Winged helix' DNA-binding domain"/>
    <property type="match status" value="1"/>
</dbReference>
<evidence type="ECO:0000259" key="5">
    <source>
        <dbReference type="PROSITE" id="PS51063"/>
    </source>
</evidence>
<sequence length="237" mass="26129">MRDRCRRLPDLNQFAPYSNAVLGILAERGWLTSQPEPLRDWVARNGRWKTYERGQVVYSHGDIADAVYGLGEGAVEVTLPMVGEEPVTIHRAELGFWIGEAAVLARAPRVISIEAATRSRLFRIPAAALRGLLDRQPEYWPGFCALSLQNASTAVLALAEALSLTPRARLARMLLRLAGDNDRVDASQTDLARLIGMNRSSLRRAIASLEEIGAVSQQYGEIAVLDARKLRDLANEA</sequence>
<dbReference type="InterPro" id="IPR036390">
    <property type="entry name" value="WH_DNA-bd_sf"/>
</dbReference>
<dbReference type="InterPro" id="IPR036388">
    <property type="entry name" value="WH-like_DNA-bd_sf"/>
</dbReference>
<dbReference type="InterPro" id="IPR014710">
    <property type="entry name" value="RmlC-like_jellyroll"/>
</dbReference>
<dbReference type="Gene3D" id="1.10.10.10">
    <property type="entry name" value="Winged helix-like DNA-binding domain superfamily/Winged helix DNA-binding domain"/>
    <property type="match status" value="1"/>
</dbReference>
<feature type="domain" description="Cyclic nucleotide-binding" evidence="4">
    <location>
        <begin position="30"/>
        <end position="133"/>
    </location>
</feature>
<dbReference type="PANTHER" id="PTHR24567:SF74">
    <property type="entry name" value="HTH-TYPE TRANSCRIPTIONAL REGULATOR ARCR"/>
    <property type="match status" value="1"/>
</dbReference>
<keyword evidence="1" id="KW-0805">Transcription regulation</keyword>
<dbReference type="InterPro" id="IPR000595">
    <property type="entry name" value="cNMP-bd_dom"/>
</dbReference>
<gene>
    <name evidence="6" type="ORF">DI533_13880</name>
</gene>
<dbReference type="PANTHER" id="PTHR24567">
    <property type="entry name" value="CRP FAMILY TRANSCRIPTIONAL REGULATORY PROTEIN"/>
    <property type="match status" value="1"/>
</dbReference>
<protein>
    <submittedName>
        <fullName evidence="6">Crp/Fnr family transcriptional regulator</fullName>
    </submittedName>
</protein>
<dbReference type="Pfam" id="PF13545">
    <property type="entry name" value="HTH_Crp_2"/>
    <property type="match status" value="1"/>
</dbReference>
<evidence type="ECO:0000313" key="6">
    <source>
        <dbReference type="EMBL" id="PZQ96676.1"/>
    </source>
</evidence>
<dbReference type="InterPro" id="IPR050397">
    <property type="entry name" value="Env_Response_Regulators"/>
</dbReference>
<reference evidence="6 7" key="1">
    <citation type="submission" date="2017-08" db="EMBL/GenBank/DDBJ databases">
        <title>Infants hospitalized years apart are colonized by the same room-sourced microbial strains.</title>
        <authorList>
            <person name="Brooks B."/>
            <person name="Olm M.R."/>
            <person name="Firek B.A."/>
            <person name="Baker R."/>
            <person name="Thomas B.C."/>
            <person name="Morowitz M.J."/>
            <person name="Banfield J.F."/>
        </authorList>
    </citation>
    <scope>NUCLEOTIDE SEQUENCE [LARGE SCALE GENOMIC DNA]</scope>
    <source>
        <strain evidence="6">S2_003_000_R2_11</strain>
    </source>
</reference>
<evidence type="ECO:0000256" key="3">
    <source>
        <dbReference type="ARBA" id="ARBA00023163"/>
    </source>
</evidence>
<dbReference type="SMART" id="SM00419">
    <property type="entry name" value="HTH_CRP"/>
    <property type="match status" value="1"/>
</dbReference>
<dbReference type="PROSITE" id="PS50042">
    <property type="entry name" value="CNMP_BINDING_3"/>
    <property type="match status" value="1"/>
</dbReference>
<dbReference type="Proteomes" id="UP000248975">
    <property type="component" value="Unassembled WGS sequence"/>
</dbReference>
<keyword evidence="3" id="KW-0804">Transcription</keyword>
<evidence type="ECO:0000259" key="4">
    <source>
        <dbReference type="PROSITE" id="PS50042"/>
    </source>
</evidence>
<dbReference type="InterPro" id="IPR018490">
    <property type="entry name" value="cNMP-bd_dom_sf"/>
</dbReference>
<evidence type="ECO:0000256" key="1">
    <source>
        <dbReference type="ARBA" id="ARBA00023015"/>
    </source>
</evidence>
<proteinExistence type="predicted"/>
<dbReference type="PROSITE" id="PS51063">
    <property type="entry name" value="HTH_CRP_2"/>
    <property type="match status" value="1"/>
</dbReference>
<keyword evidence="2" id="KW-0238">DNA-binding</keyword>
<comment type="caution">
    <text evidence="6">The sequence shown here is derived from an EMBL/GenBank/DDBJ whole genome shotgun (WGS) entry which is preliminary data.</text>
</comment>
<dbReference type="SUPFAM" id="SSF51206">
    <property type="entry name" value="cAMP-binding domain-like"/>
    <property type="match status" value="1"/>
</dbReference>
<dbReference type="SMART" id="SM00100">
    <property type="entry name" value="cNMP"/>
    <property type="match status" value="1"/>
</dbReference>
<dbReference type="InterPro" id="IPR012318">
    <property type="entry name" value="HTH_CRP"/>
</dbReference>
<dbReference type="AlphaFoldDB" id="A0A2W5S3N8"/>
<feature type="domain" description="HTH crp-type" evidence="5">
    <location>
        <begin position="164"/>
        <end position="228"/>
    </location>
</feature>
<dbReference type="EMBL" id="QFQS01000003">
    <property type="protein sequence ID" value="PZQ96676.1"/>
    <property type="molecule type" value="Genomic_DNA"/>
</dbReference>
<dbReference type="Pfam" id="PF00027">
    <property type="entry name" value="cNMP_binding"/>
    <property type="match status" value="1"/>
</dbReference>
<dbReference type="GO" id="GO:0005829">
    <property type="term" value="C:cytosol"/>
    <property type="evidence" value="ECO:0007669"/>
    <property type="project" value="TreeGrafter"/>
</dbReference>
<evidence type="ECO:0000313" key="7">
    <source>
        <dbReference type="Proteomes" id="UP000248975"/>
    </source>
</evidence>
<accession>A0A2W5S3N8</accession>
<dbReference type="Gene3D" id="2.60.120.10">
    <property type="entry name" value="Jelly Rolls"/>
    <property type="match status" value="1"/>
</dbReference>
<name>A0A2W5S3N8_CERSP</name>
<dbReference type="CDD" id="cd00038">
    <property type="entry name" value="CAP_ED"/>
    <property type="match status" value="1"/>
</dbReference>